<reference evidence="1 3" key="2">
    <citation type="journal article" date="2017" name="BMC Genomics">
        <title>Genomic analysis of methanogenic archaea reveals a shift towards energy conservation.</title>
        <authorList>
            <person name="Gilmore S.P."/>
            <person name="Henske J.K."/>
            <person name="Sexton J.A."/>
            <person name="Solomon K.V."/>
            <person name="Seppala S."/>
            <person name="Yoo J.I."/>
            <person name="Huyett L.M."/>
            <person name="Pressman A."/>
            <person name="Cogan J.Z."/>
            <person name="Kivenson V."/>
            <person name="Peng X."/>
            <person name="Tan Y."/>
            <person name="Valentine D.L."/>
            <person name="O'Malley M.A."/>
        </authorList>
    </citation>
    <scope>NUCLEOTIDE SEQUENCE [LARGE SCALE GENOMIC DNA]</scope>
    <source>
        <strain evidence="1 3">1R-7</strain>
    </source>
</reference>
<dbReference type="AlphaFoldDB" id="A0A2A2HDP0"/>
<evidence type="ECO:0000313" key="4">
    <source>
        <dbReference type="Proteomes" id="UP000246004"/>
    </source>
</evidence>
<evidence type="ECO:0000313" key="1">
    <source>
        <dbReference type="EMBL" id="PAV07542.1"/>
    </source>
</evidence>
<protein>
    <submittedName>
        <fullName evidence="1">Uncharacterized protein</fullName>
    </submittedName>
</protein>
<comment type="caution">
    <text evidence="1">The sequence shown here is derived from an EMBL/GenBank/DDBJ whole genome shotgun (WGS) entry which is preliminary data.</text>
</comment>
<reference evidence="2 4" key="1">
    <citation type="submission" date="2016-04" db="EMBL/GenBank/DDBJ databases">
        <title>Genome sequence of Methanosphaera cuniculi DSM 4103.</title>
        <authorList>
            <person name="Poehlein A."/>
            <person name="Seedorf H."/>
            <person name="Daniel R."/>
        </authorList>
    </citation>
    <scope>NUCLEOTIDE SEQUENCE [LARGE SCALE GENOMIC DNA]</scope>
    <source>
        <strain evidence="2 4">DSM 4103</strain>
    </source>
</reference>
<keyword evidence="3" id="KW-1185">Reference proteome</keyword>
<proteinExistence type="predicted"/>
<dbReference type="Proteomes" id="UP000217528">
    <property type="component" value="Unassembled WGS sequence"/>
</dbReference>
<dbReference type="EMBL" id="LWMS01000031">
    <property type="protein sequence ID" value="PWL08141.1"/>
    <property type="molecule type" value="Genomic_DNA"/>
</dbReference>
<accession>A0A2A2HDP0</accession>
<dbReference type="Proteomes" id="UP000246004">
    <property type="component" value="Unassembled WGS sequence"/>
</dbReference>
<sequence>MDKIITTDDGMITCTYSKIYSSKTIKQNSSGENIHYVNYRTNLPESIVKLFDNDIVLYWYLHDNNIYLTNVCPDDDIIYARRRVINKRGGFLIALPKSIFPCLDNVSYLEFIVFLEKCDFVSGDVGLIECCVKV</sequence>
<evidence type="ECO:0000313" key="3">
    <source>
        <dbReference type="Proteomes" id="UP000217528"/>
    </source>
</evidence>
<organism evidence="1 3">
    <name type="scientific">Methanosphaera cuniculi</name>
    <dbReference type="NCBI Taxonomy" id="1077256"/>
    <lineage>
        <taxon>Archaea</taxon>
        <taxon>Methanobacteriati</taxon>
        <taxon>Methanobacteriota</taxon>
        <taxon>Methanomada group</taxon>
        <taxon>Methanobacteria</taxon>
        <taxon>Methanobacteriales</taxon>
        <taxon>Methanobacteriaceae</taxon>
        <taxon>Methanosphaera</taxon>
    </lineage>
</organism>
<evidence type="ECO:0000313" key="2">
    <source>
        <dbReference type="EMBL" id="PWL08141.1"/>
    </source>
</evidence>
<dbReference type="EMBL" id="LMVN01000011">
    <property type="protein sequence ID" value="PAV07542.1"/>
    <property type="molecule type" value="Genomic_DNA"/>
</dbReference>
<gene>
    <name evidence="1" type="ORF">ASJ82_07650</name>
    <name evidence="2" type="ORF">MSCUN_10720</name>
</gene>
<dbReference type="RefSeq" id="WP_095608426.1">
    <property type="nucleotide sequence ID" value="NZ_LMVN01000011.1"/>
</dbReference>
<name>A0A2A2HDP0_9EURY</name>